<protein>
    <submittedName>
        <fullName evidence="2">Related to MRPL35 - mitochondrial ribosomal protein, large subunit</fullName>
    </submittedName>
    <submittedName>
        <fullName evidence="1">Related to MRPL35-mitochondrial ribosomal protein, large subunit</fullName>
    </submittedName>
</protein>
<dbReference type="Pfam" id="PF01161">
    <property type="entry name" value="PBP"/>
    <property type="match status" value="1"/>
</dbReference>
<evidence type="ECO:0000313" key="4">
    <source>
        <dbReference type="Proteomes" id="UP000658997"/>
    </source>
</evidence>
<dbReference type="AlphaFoldDB" id="A0A1K0G569"/>
<reference evidence="2" key="3">
    <citation type="submission" date="2018-08" db="EMBL/GenBank/DDBJ databases">
        <authorList>
            <person name="Guldener U."/>
        </authorList>
    </citation>
    <scope>NUCLEOTIDE SEQUENCE</scope>
    <source>
        <strain evidence="2">UB2</strain>
    </source>
</reference>
<dbReference type="CDD" id="cd00866">
    <property type="entry name" value="PEBP_euk"/>
    <property type="match status" value="1"/>
</dbReference>
<dbReference type="InterPro" id="IPR036610">
    <property type="entry name" value="PEBP-like_sf"/>
</dbReference>
<dbReference type="Gene3D" id="1.20.58.1180">
    <property type="match status" value="1"/>
</dbReference>
<keyword evidence="1" id="KW-0687">Ribonucleoprotein</keyword>
<keyword evidence="4" id="KW-1185">Reference proteome</keyword>
<reference evidence="1" key="2">
    <citation type="submission" date="2016-04" db="EMBL/GenBank/DDBJ databases">
        <authorList>
            <person name="Evans L.H."/>
            <person name="Alamgir A."/>
            <person name="Owens N."/>
            <person name="Weber N.D."/>
            <person name="Virtaneva K."/>
            <person name="Barbian K."/>
            <person name="Babar A."/>
            <person name="Rosenke K."/>
        </authorList>
    </citation>
    <scope>NUCLEOTIDE SEQUENCE</scope>
    <source>
        <strain evidence="1">UB2112</strain>
    </source>
</reference>
<dbReference type="InterPro" id="IPR008914">
    <property type="entry name" value="PEBP"/>
</dbReference>
<accession>A0A1K0G569</accession>
<proteinExistence type="predicted"/>
<dbReference type="OrthoDB" id="2153661at2759"/>
<dbReference type="PANTHER" id="PTHR11362">
    <property type="entry name" value="PHOSPHATIDYLETHANOLAMINE-BINDING PROTEIN"/>
    <property type="match status" value="1"/>
</dbReference>
<gene>
    <name evidence="2" type="ORF">UBRO2_04135</name>
    <name evidence="1" type="ORF">UBRO_05185</name>
</gene>
<dbReference type="Proteomes" id="UP000658997">
    <property type="component" value="Unassembled WGS sequence"/>
</dbReference>
<sequence>MTSASRTACRTILRGALIPISKRSISHSARAAAAAASSSSSSPSSSSTSSDTSWQPLLKPGILPAYDEALSYLSSHSSHLRSRLSTIDTDYASLSPADRALLKESYQVAAIINDPSLLAAFQSSSPTTYDASNPAFRHLRERVWRKDSGVLAKLMERCRFMHIFPDVLPAITPVVDVQLSFGEGGGYTDHISQGGDVLAGVFVPVADSVKAPKVEVNVFHTEPKKYTLAIVDPDQPNEETQSYKTSLLALKTDISLSATSSPLVDLGKDMAVEYIPPYPQQGTNYHRYTTILFEQTSTSSGEGKVEVGDRDDFNLKDYVERKALTPAGIHFWRAKWTPESAETVSKVYKQVLKRDEPKYTKPPALDKVRKVVGDAGSKWF</sequence>
<organism evidence="1 3">
    <name type="scientific">Ustilago bromivora</name>
    <dbReference type="NCBI Taxonomy" id="307758"/>
    <lineage>
        <taxon>Eukaryota</taxon>
        <taxon>Fungi</taxon>
        <taxon>Dikarya</taxon>
        <taxon>Basidiomycota</taxon>
        <taxon>Ustilaginomycotina</taxon>
        <taxon>Ustilaginomycetes</taxon>
        <taxon>Ustilaginales</taxon>
        <taxon>Ustilaginaceae</taxon>
        <taxon>Ustilago</taxon>
    </lineage>
</organism>
<dbReference type="SUPFAM" id="SSF49777">
    <property type="entry name" value="PEBP-like"/>
    <property type="match status" value="1"/>
</dbReference>
<evidence type="ECO:0000313" key="1">
    <source>
        <dbReference type="EMBL" id="SAM82576.1"/>
    </source>
</evidence>
<dbReference type="Gene3D" id="3.90.280.10">
    <property type="entry name" value="PEBP-like"/>
    <property type="match status" value="1"/>
</dbReference>
<dbReference type="InterPro" id="IPR035810">
    <property type="entry name" value="PEBP_euk"/>
</dbReference>
<evidence type="ECO:0000313" key="2">
    <source>
        <dbReference type="EMBL" id="SYW81214.1"/>
    </source>
</evidence>
<evidence type="ECO:0000313" key="3">
    <source>
        <dbReference type="Proteomes" id="UP000179920"/>
    </source>
</evidence>
<dbReference type="PANTHER" id="PTHR11362:SF82">
    <property type="entry name" value="PHOSPHATIDYLETHANOLAMINE-BINDING PROTEIN 4"/>
    <property type="match status" value="1"/>
</dbReference>
<keyword evidence="1" id="KW-0689">Ribosomal protein</keyword>
<dbReference type="EMBL" id="LT558124">
    <property type="protein sequence ID" value="SAM82576.1"/>
    <property type="molecule type" value="Genomic_DNA"/>
</dbReference>
<name>A0A1K0G569_9BASI</name>
<dbReference type="EMBL" id="ULHB01000090">
    <property type="protein sequence ID" value="SYW81214.1"/>
    <property type="molecule type" value="Genomic_DNA"/>
</dbReference>
<reference evidence="3" key="1">
    <citation type="submission" date="2016-04" db="EMBL/GenBank/DDBJ databases">
        <authorList>
            <person name="Guldener U."/>
            <person name="Guldener U."/>
        </authorList>
    </citation>
    <scope>NUCLEOTIDE SEQUENCE [LARGE SCALE GENOMIC DNA]</scope>
    <source>
        <strain evidence="3">UB2112</strain>
    </source>
</reference>
<dbReference type="Proteomes" id="UP000179920">
    <property type="component" value="Chromosome VIII"/>
</dbReference>
<dbReference type="GO" id="GO:0005840">
    <property type="term" value="C:ribosome"/>
    <property type="evidence" value="ECO:0007669"/>
    <property type="project" value="UniProtKB-KW"/>
</dbReference>